<evidence type="ECO:0000256" key="8">
    <source>
        <dbReference type="ARBA" id="ARBA00023134"/>
    </source>
</evidence>
<dbReference type="PANTHER" id="PTHR11846:SF2">
    <property type="entry name" value="ADENYLOSUCCINATE SYNTHETASE ISOZYME 1"/>
    <property type="match status" value="1"/>
</dbReference>
<evidence type="ECO:0000256" key="4">
    <source>
        <dbReference type="ARBA" id="ARBA00022723"/>
    </source>
</evidence>
<dbReference type="Proteomes" id="UP000475037">
    <property type="component" value="Unassembled WGS sequence"/>
</dbReference>
<dbReference type="InterPro" id="IPR033128">
    <property type="entry name" value="Adenylosuccin_syn_Lys_AS"/>
</dbReference>
<dbReference type="Gene3D" id="1.10.300.10">
    <property type="entry name" value="Adenylosuccinate Synthetase, subunit A, domain 2"/>
    <property type="match status" value="1"/>
</dbReference>
<dbReference type="InterPro" id="IPR042111">
    <property type="entry name" value="Adenylosuccinate_synth_dom3"/>
</dbReference>
<comment type="pathway">
    <text evidence="11">Purine metabolism; AMP biosynthesis via de novo pathway; AMP from IMP: step 1/2.</text>
</comment>
<protein>
    <recommendedName>
        <fullName evidence="11">Adenylosuccinate synthetase</fullName>
        <ecNumber evidence="11">6.3.4.4</ecNumber>
    </recommendedName>
</protein>
<dbReference type="InterPro" id="IPR042109">
    <property type="entry name" value="Adenylosuccinate_synth_dom1"/>
</dbReference>
<dbReference type="GO" id="GO:0004019">
    <property type="term" value="F:adenylosuccinate synthase activity"/>
    <property type="evidence" value="ECO:0007669"/>
    <property type="project" value="UniProtKB-EC"/>
</dbReference>
<dbReference type="FunFam" id="1.10.300.10:FF:000002">
    <property type="entry name" value="Adenylosuccinate synthetase, chloroplastic"/>
    <property type="match status" value="1"/>
</dbReference>
<dbReference type="CDD" id="cd03108">
    <property type="entry name" value="AdSS"/>
    <property type="match status" value="1"/>
</dbReference>
<evidence type="ECO:0000256" key="5">
    <source>
        <dbReference type="ARBA" id="ARBA00022741"/>
    </source>
</evidence>
<dbReference type="InterPro" id="IPR042110">
    <property type="entry name" value="Adenylosuccinate_synth_dom2"/>
</dbReference>
<dbReference type="Gene3D" id="3.90.170.10">
    <property type="entry name" value="Adenylosuccinate Synthetase, subunit A, domain 3"/>
    <property type="match status" value="1"/>
</dbReference>
<dbReference type="GO" id="GO:0005737">
    <property type="term" value="C:cytoplasm"/>
    <property type="evidence" value="ECO:0007669"/>
    <property type="project" value="TreeGrafter"/>
</dbReference>
<dbReference type="GO" id="GO:0046872">
    <property type="term" value="F:metal ion binding"/>
    <property type="evidence" value="ECO:0007669"/>
    <property type="project" value="UniProtKB-KW"/>
</dbReference>
<dbReference type="EC" id="6.3.4.4" evidence="11"/>
<feature type="non-terminal residue" evidence="13">
    <location>
        <position position="1"/>
    </location>
</feature>
<proteinExistence type="inferred from homology"/>
<gene>
    <name evidence="13" type="primary">Adssl1</name>
    <name evidence="13" type="ORF">FOF47_R18201</name>
</gene>
<dbReference type="PANTHER" id="PTHR11846">
    <property type="entry name" value="ADENYLOSUCCINATE SYNTHETASE"/>
    <property type="match status" value="1"/>
</dbReference>
<keyword evidence="4 11" id="KW-0479">Metal-binding</keyword>
<evidence type="ECO:0000256" key="12">
    <source>
        <dbReference type="SAM" id="MobiDB-lite"/>
    </source>
</evidence>
<evidence type="ECO:0000256" key="11">
    <source>
        <dbReference type="RuleBase" id="RU000520"/>
    </source>
</evidence>
<dbReference type="InterPro" id="IPR018220">
    <property type="entry name" value="Adenylosuccin_syn_GTP-bd"/>
</dbReference>
<keyword evidence="6 11" id="KW-0658">Purine biosynthesis</keyword>
<keyword evidence="5 11" id="KW-0547">Nucleotide-binding</keyword>
<comment type="function">
    <text evidence="11">Plays an important role in the de novo pathway of purine nucleotide biosynthesis.</text>
</comment>
<comment type="catalytic activity">
    <reaction evidence="9 11">
        <text>IMP + L-aspartate + GTP = N(6)-(1,2-dicarboxyethyl)-AMP + GDP + phosphate + 2 H(+)</text>
        <dbReference type="Rhea" id="RHEA:15753"/>
        <dbReference type="ChEBI" id="CHEBI:15378"/>
        <dbReference type="ChEBI" id="CHEBI:29991"/>
        <dbReference type="ChEBI" id="CHEBI:37565"/>
        <dbReference type="ChEBI" id="CHEBI:43474"/>
        <dbReference type="ChEBI" id="CHEBI:57567"/>
        <dbReference type="ChEBI" id="CHEBI:58053"/>
        <dbReference type="ChEBI" id="CHEBI:58189"/>
        <dbReference type="EC" id="6.3.4.4"/>
    </reaction>
</comment>
<feature type="compositionally biased region" description="Polar residues" evidence="12">
    <location>
        <begin position="1"/>
        <end position="10"/>
    </location>
</feature>
<dbReference type="HAMAP" id="MF_00011">
    <property type="entry name" value="Adenylosucc_synth"/>
    <property type="match status" value="1"/>
</dbReference>
<evidence type="ECO:0000256" key="1">
    <source>
        <dbReference type="ARBA" id="ARBA00001946"/>
    </source>
</evidence>
<dbReference type="UniPathway" id="UPA00075">
    <property type="reaction ID" value="UER00335"/>
</dbReference>
<comment type="similarity">
    <text evidence="11">Belongs to the adenylosuccinate synthetase family.</text>
</comment>
<keyword evidence="3 11" id="KW-0436">Ligase</keyword>
<dbReference type="SUPFAM" id="SSF52540">
    <property type="entry name" value="P-loop containing nucleoside triphosphate hydrolases"/>
    <property type="match status" value="1"/>
</dbReference>
<evidence type="ECO:0000256" key="6">
    <source>
        <dbReference type="ARBA" id="ARBA00022755"/>
    </source>
</evidence>
<dbReference type="NCBIfam" id="TIGR00184">
    <property type="entry name" value="purA"/>
    <property type="match status" value="1"/>
</dbReference>
<dbReference type="PROSITE" id="PS00513">
    <property type="entry name" value="ADENYLOSUCCIN_SYN_2"/>
    <property type="match status" value="1"/>
</dbReference>
<organism evidence="13 14">
    <name type="scientific">Crocuta crocuta</name>
    <name type="common">Spotted hyena</name>
    <dbReference type="NCBI Taxonomy" id="9678"/>
    <lineage>
        <taxon>Eukaryota</taxon>
        <taxon>Metazoa</taxon>
        <taxon>Chordata</taxon>
        <taxon>Craniata</taxon>
        <taxon>Vertebrata</taxon>
        <taxon>Euteleostomi</taxon>
        <taxon>Mammalia</taxon>
        <taxon>Eutheria</taxon>
        <taxon>Laurasiatheria</taxon>
        <taxon>Carnivora</taxon>
        <taxon>Feliformia</taxon>
        <taxon>Hyaenidae</taxon>
        <taxon>Crocuta</taxon>
    </lineage>
</organism>
<evidence type="ECO:0000313" key="14">
    <source>
        <dbReference type="Proteomes" id="UP000475037"/>
    </source>
</evidence>
<dbReference type="NCBIfam" id="NF002223">
    <property type="entry name" value="PRK01117.1"/>
    <property type="match status" value="1"/>
</dbReference>
<name>A0A6G1AHR5_CROCR</name>
<dbReference type="GO" id="GO:0005525">
    <property type="term" value="F:GTP binding"/>
    <property type="evidence" value="ECO:0007669"/>
    <property type="project" value="UniProtKB-KW"/>
</dbReference>
<dbReference type="InterPro" id="IPR027417">
    <property type="entry name" value="P-loop_NTPase"/>
</dbReference>
<evidence type="ECO:0000256" key="9">
    <source>
        <dbReference type="ARBA" id="ARBA00050432"/>
    </source>
</evidence>
<dbReference type="FunFam" id="3.90.170.10:FF:000001">
    <property type="entry name" value="Adenylosuccinate synthetase"/>
    <property type="match status" value="1"/>
</dbReference>
<dbReference type="Gene3D" id="3.40.440.10">
    <property type="entry name" value="Adenylosuccinate Synthetase, subunit A, domain 1"/>
    <property type="match status" value="1"/>
</dbReference>
<comment type="cofactor">
    <cofactor evidence="1">
        <name>Mg(2+)</name>
        <dbReference type="ChEBI" id="CHEBI:18420"/>
    </cofactor>
</comment>
<feature type="region of interest" description="Disordered" evidence="12">
    <location>
        <begin position="1"/>
        <end position="22"/>
    </location>
</feature>
<evidence type="ECO:0000256" key="2">
    <source>
        <dbReference type="ARBA" id="ARBA00011738"/>
    </source>
</evidence>
<dbReference type="InterPro" id="IPR001114">
    <property type="entry name" value="Adenylosuccinate_synthetase"/>
</dbReference>
<evidence type="ECO:0000256" key="7">
    <source>
        <dbReference type="ARBA" id="ARBA00022842"/>
    </source>
</evidence>
<dbReference type="SMART" id="SM00788">
    <property type="entry name" value="Adenylsucc_synt"/>
    <property type="match status" value="1"/>
</dbReference>
<dbReference type="PROSITE" id="PS01266">
    <property type="entry name" value="ADENYLOSUCCIN_SYN_1"/>
    <property type="match status" value="1"/>
</dbReference>
<feature type="active site" evidence="10">
    <location>
        <position position="167"/>
    </location>
</feature>
<sequence>MSGTRASSNDRPPGTGGIKRGRLQQEAAATGSRVTVVLGAQWGDEGKGKVVDLLATDADIISRCQGGNNAGHTVVVDGREYDFHLLPSGIINTKALSFIGNGVVVHLPGLFEEAEKNEKKGGCPSLRAHPGPALGWRAARRLPVLMAAPSSSIGTTRKGIGPAYSSKAARTGLRICDLLSDFDEFSTRFKNLAHQHQSMFPTLEVDVEGQLKRLKGFAERIRPMVRDGVYFMYEALHGTPKKILVEGANAALLDIDFGTYPFVTSSNCTVGGVCTGLGIPPQNIGEVYGVVKAYTTRVGIGAFPTEQINEIGDLLQSRGHEWGVTTGRKRRCGWLDLMILRYAHMVNGFTALALTKLDILDALDEVKVGVSYKLNGKRIPYFPANQEILQKVEVEYETLPGWKADTTGARKWEDLPPQAQNYIRFVENHVGVAVKWVGVGKSRDSMIQLF</sequence>
<keyword evidence="7 11" id="KW-0460">Magnesium</keyword>
<dbReference type="Pfam" id="PF00709">
    <property type="entry name" value="Adenylsucc_synt"/>
    <property type="match status" value="1"/>
</dbReference>
<evidence type="ECO:0000256" key="3">
    <source>
        <dbReference type="ARBA" id="ARBA00022598"/>
    </source>
</evidence>
<keyword evidence="14" id="KW-1185">Reference proteome</keyword>
<evidence type="ECO:0000313" key="13">
    <source>
        <dbReference type="EMBL" id="KAF0875316.1"/>
    </source>
</evidence>
<feature type="non-terminal residue" evidence="13">
    <location>
        <position position="450"/>
    </location>
</feature>
<evidence type="ECO:0000256" key="10">
    <source>
        <dbReference type="PROSITE-ProRule" id="PRU10134"/>
    </source>
</evidence>
<comment type="subunit">
    <text evidence="2">Homodimer.</text>
</comment>
<accession>A0A6G1AHR5</accession>
<dbReference type="GO" id="GO:0044208">
    <property type="term" value="P:'de novo' AMP biosynthetic process"/>
    <property type="evidence" value="ECO:0007669"/>
    <property type="project" value="UniProtKB-UniPathway"/>
</dbReference>
<reference evidence="13 14" key="1">
    <citation type="submission" date="2019-11" db="EMBL/GenBank/DDBJ databases">
        <authorList>
            <person name="Yang C."/>
            <person name="Li F."/>
        </authorList>
    </citation>
    <scope>NUCLEOTIDE SEQUENCE [LARGE SCALE GENOMIC DNA]</scope>
    <source>
        <strain evidence="13">KB4526</strain>
        <tissue evidence="13">Muscle</tissue>
    </source>
</reference>
<dbReference type="EMBL" id="VOAJ01005261">
    <property type="protein sequence ID" value="KAF0875316.1"/>
    <property type="molecule type" value="Genomic_DNA"/>
</dbReference>
<comment type="caution">
    <text evidence="13">The sequence shown here is derived from an EMBL/GenBank/DDBJ whole genome shotgun (WGS) entry which is preliminary data.</text>
</comment>
<keyword evidence="8 11" id="KW-0342">GTP-binding</keyword>
<dbReference type="AlphaFoldDB" id="A0A6G1AHR5"/>
<dbReference type="GO" id="GO:0046040">
    <property type="term" value="P:IMP metabolic process"/>
    <property type="evidence" value="ECO:0007669"/>
    <property type="project" value="TreeGrafter"/>
</dbReference>